<evidence type="ECO:0000313" key="1">
    <source>
        <dbReference type="EMBL" id="KJZ08360.1"/>
    </source>
</evidence>
<protein>
    <recommendedName>
        <fullName evidence="3">Lipoprotein</fullName>
    </recommendedName>
</protein>
<dbReference type="PATRIC" id="fig|43658.5.peg.2795"/>
<organism evidence="1 2">
    <name type="scientific">Pseudoalteromonas rubra</name>
    <dbReference type="NCBI Taxonomy" id="43658"/>
    <lineage>
        <taxon>Bacteria</taxon>
        <taxon>Pseudomonadati</taxon>
        <taxon>Pseudomonadota</taxon>
        <taxon>Gammaproteobacteria</taxon>
        <taxon>Alteromonadales</taxon>
        <taxon>Pseudoalteromonadaceae</taxon>
        <taxon>Pseudoalteromonas</taxon>
    </lineage>
</organism>
<name>A0A0F4QM65_9GAMM</name>
<keyword evidence="2" id="KW-1185">Reference proteome</keyword>
<dbReference type="EMBL" id="JXYA01000027">
    <property type="protein sequence ID" value="KJZ08360.1"/>
    <property type="molecule type" value="Genomic_DNA"/>
</dbReference>
<proteinExistence type="predicted"/>
<comment type="caution">
    <text evidence="1">The sequence shown here is derived from an EMBL/GenBank/DDBJ whole genome shotgun (WGS) entry which is preliminary data.</text>
</comment>
<reference evidence="1 2" key="1">
    <citation type="journal article" date="2015" name="BMC Genomics">
        <title>Genome mining reveals unlocked bioactive potential of marine Gram-negative bacteria.</title>
        <authorList>
            <person name="Machado H."/>
            <person name="Sonnenschein E.C."/>
            <person name="Melchiorsen J."/>
            <person name="Gram L."/>
        </authorList>
    </citation>
    <scope>NUCLEOTIDE SEQUENCE [LARGE SCALE GENOMIC DNA]</scope>
    <source>
        <strain evidence="1 2">S2471</strain>
    </source>
</reference>
<evidence type="ECO:0000313" key="2">
    <source>
        <dbReference type="Proteomes" id="UP000033452"/>
    </source>
</evidence>
<evidence type="ECO:0008006" key="3">
    <source>
        <dbReference type="Google" id="ProtNLM"/>
    </source>
</evidence>
<dbReference type="PROSITE" id="PS51257">
    <property type="entry name" value="PROKAR_LIPOPROTEIN"/>
    <property type="match status" value="1"/>
</dbReference>
<dbReference type="RefSeq" id="WP_046005448.1">
    <property type="nucleotide sequence ID" value="NZ_JXYA01000027.1"/>
</dbReference>
<accession>A0A0F4QM65</accession>
<gene>
    <name evidence="1" type="ORF">TW77_13220</name>
</gene>
<dbReference type="Proteomes" id="UP000033452">
    <property type="component" value="Unassembled WGS sequence"/>
</dbReference>
<sequence>MRLILNLMVLILIVLGLAGCFKNAVPDEDTIKNKVLANLTLYEEVAARALSSNVTRVSRTGSFPKGVLSEEEYSWFLSMFDQLGIQTGIQVDLESKHVEFIYWSSGIVSRGEAILLIKLANEVQAPQIRYASCIDITHLWVLCRQIS</sequence>
<dbReference type="OrthoDB" id="9896098at2"/>
<dbReference type="AlphaFoldDB" id="A0A0F4QM65"/>